<gene>
    <name evidence="1" type="ORF">SAMN04487771_102823</name>
</gene>
<dbReference type="SUPFAM" id="SSF48371">
    <property type="entry name" value="ARM repeat"/>
    <property type="match status" value="1"/>
</dbReference>
<reference evidence="1 2" key="1">
    <citation type="submission" date="2016-10" db="EMBL/GenBank/DDBJ databases">
        <authorList>
            <person name="de Groot N.N."/>
        </authorList>
    </citation>
    <scope>NUCLEOTIDE SEQUENCE [LARGE SCALE GENOMIC DNA]</scope>
    <source>
        <strain evidence="1 2">KH1P1</strain>
    </source>
</reference>
<proteinExistence type="predicted"/>
<evidence type="ECO:0000313" key="2">
    <source>
        <dbReference type="Proteomes" id="UP000199820"/>
    </source>
</evidence>
<dbReference type="STRING" id="1526.SAMN02910262_02175"/>
<dbReference type="OrthoDB" id="1841645at2"/>
<dbReference type="Proteomes" id="UP000199820">
    <property type="component" value="Unassembled WGS sequence"/>
</dbReference>
<dbReference type="EMBL" id="FOIL01000028">
    <property type="protein sequence ID" value="SET62125.1"/>
    <property type="molecule type" value="Genomic_DNA"/>
</dbReference>
<accession>A0A1I0FV32</accession>
<keyword evidence="2" id="KW-1185">Reference proteome</keyword>
<dbReference type="eggNOG" id="ENOG502ZB30">
    <property type="taxonomic scope" value="Bacteria"/>
</dbReference>
<evidence type="ECO:0008006" key="3">
    <source>
        <dbReference type="Google" id="ProtNLM"/>
    </source>
</evidence>
<protein>
    <recommendedName>
        <fullName evidence="3">Hook-length control protein FliK</fullName>
    </recommendedName>
</protein>
<name>A0A1I0FV32_9FIRM</name>
<evidence type="ECO:0000313" key="1">
    <source>
        <dbReference type="EMBL" id="SET62125.1"/>
    </source>
</evidence>
<dbReference type="InterPro" id="IPR016024">
    <property type="entry name" value="ARM-type_fold"/>
</dbReference>
<organism evidence="1 2">
    <name type="scientific">[Clostridium] aminophilum</name>
    <dbReference type="NCBI Taxonomy" id="1526"/>
    <lineage>
        <taxon>Bacteria</taxon>
        <taxon>Bacillati</taxon>
        <taxon>Bacillota</taxon>
        <taxon>Clostridia</taxon>
        <taxon>Lachnospirales</taxon>
        <taxon>Lachnospiraceae</taxon>
    </lineage>
</organism>
<dbReference type="AlphaFoldDB" id="A0A1I0FV32"/>
<sequence length="467" mass="52573">MPNILQVTEPGVSKTQQIKNDLNIKSPNVILPQGPDAVTGVAGKENGAQNGASGGGVDFASNYQNFLTKLGESAEISKQLANLLFGADTQLQASEITPQFAELMDTLYSELTMNSADEIAKYIDDQQKTQVMFKGGFFDAIRKMMKDDMSPVMRSNILRFIQQYSSMAEGPHHLEQMKNLGEDIRNLMLPSVRGDLEDVLEQMDWDAPAGDTKKNTEILNSQVIPFLSKYISRTHNYGPIRTASVLFSLYAVKYENGDSDDLDALFKRLMRYGDFGLFFEDEPEAEYAKLKEELQKQQGQPISKLIADVLERGARGEGGADSADRAQQVMKHLLMNQSVYMPLLHMLVPFRYQDKNVVSEMWIDPDAHRDRNSEGSGKKIFVKFTIQKVGSFELVAYMEKGALDMQLFVPGTLEEQYSNVNRQVSEIVKRNGLRINSLQVAEKVRDLRVDQVFPEIREKERGINVTV</sequence>
<dbReference type="RefSeq" id="WP_074649743.1">
    <property type="nucleotide sequence ID" value="NZ_FOIL01000028.1"/>
</dbReference>